<reference evidence="1" key="2">
    <citation type="submission" date="2025-03" db="EMBL/GenBank/DDBJ databases">
        <authorList>
            <consortium name="ELIXIR-Norway"/>
            <consortium name="Elixir Norway"/>
        </authorList>
    </citation>
    <scope>NUCLEOTIDE SEQUENCE</scope>
</reference>
<sequence>MQHSAHSLQDPSGQAHTRALKSLVSFLVLYMSLIIDVTGFCSSQSDWENLVPPHPQGQGKEVLGTILGGGDGLLLQEEVRQHLGNPAGGVADVRYGEVAEEEVHGQLESGVQLDQDEDEPVAQQGQQIDGPKQDKQASLGLPVPKEAQ</sequence>
<dbReference type="EMBL" id="OX596086">
    <property type="protein sequence ID" value="CAM9934129.1"/>
    <property type="molecule type" value="Genomic_DNA"/>
</dbReference>
<accession>A0AC59YRN0</accession>
<proteinExistence type="predicted"/>
<reference evidence="1" key="1">
    <citation type="submission" date="2023-05" db="EMBL/GenBank/DDBJ databases">
        <authorList>
            <consortium name="ELIXIR-Norway"/>
        </authorList>
    </citation>
    <scope>NUCLEOTIDE SEQUENCE</scope>
</reference>
<dbReference type="Proteomes" id="UP001162501">
    <property type="component" value="Chromosome 2"/>
</dbReference>
<organism evidence="1 2">
    <name type="scientific">Rangifer tarandus platyrhynchus</name>
    <name type="common">Svalbard reindeer</name>
    <dbReference type="NCBI Taxonomy" id="3082113"/>
    <lineage>
        <taxon>Eukaryota</taxon>
        <taxon>Metazoa</taxon>
        <taxon>Chordata</taxon>
        <taxon>Craniata</taxon>
        <taxon>Vertebrata</taxon>
        <taxon>Euteleostomi</taxon>
        <taxon>Mammalia</taxon>
        <taxon>Eutheria</taxon>
        <taxon>Laurasiatheria</taxon>
        <taxon>Artiodactyla</taxon>
        <taxon>Ruminantia</taxon>
        <taxon>Pecora</taxon>
        <taxon>Cervidae</taxon>
        <taxon>Odocoileinae</taxon>
        <taxon>Rangifer</taxon>
    </lineage>
</organism>
<evidence type="ECO:0000313" key="2">
    <source>
        <dbReference type="Proteomes" id="UP001162501"/>
    </source>
</evidence>
<protein>
    <submittedName>
        <fullName evidence="1">Uncharacterized protein</fullName>
    </submittedName>
</protein>
<name>A0AC59YRN0_RANTA</name>
<gene>
    <name evidence="1" type="ORF">MRATA1EN22A_LOCUS9581</name>
</gene>
<evidence type="ECO:0000313" key="1">
    <source>
        <dbReference type="EMBL" id="CAM9934129.1"/>
    </source>
</evidence>